<dbReference type="InterPro" id="IPR001841">
    <property type="entry name" value="Znf_RING"/>
</dbReference>
<dbReference type="InterPro" id="IPR013083">
    <property type="entry name" value="Znf_RING/FYVE/PHD"/>
</dbReference>
<keyword evidence="1" id="KW-0863">Zinc-finger</keyword>
<dbReference type="KEGG" id="vg:10963882"/>
<evidence type="ECO:0000313" key="4">
    <source>
        <dbReference type="Proteomes" id="UP000112896"/>
    </source>
</evidence>
<dbReference type="EMBL" id="GQ918152">
    <property type="protein sequence ID" value="ADO00504.1"/>
    <property type="molecule type" value="Genomic_DNA"/>
</dbReference>
<reference evidence="3 4" key="1">
    <citation type="journal article" date="2011" name="J. Virol.">
        <title>Genomic and proteomic analysis of invertebrate iridovirus type 9.</title>
        <authorList>
            <person name="Wong C.K."/>
            <person name="Young V.L."/>
            <person name="Kleffmann T."/>
            <person name="Ward V.K."/>
        </authorList>
    </citation>
    <scope>NUCLEOTIDE SEQUENCE [LARGE SCALE GENOMIC DNA]</scope>
</reference>
<dbReference type="Proteomes" id="UP000112896">
    <property type="component" value="Segment"/>
</dbReference>
<keyword evidence="1" id="KW-0479">Metal-binding</keyword>
<keyword evidence="4" id="KW-1185">Reference proteome</keyword>
<dbReference type="SUPFAM" id="SSF57850">
    <property type="entry name" value="RING/U-box"/>
    <property type="match status" value="1"/>
</dbReference>
<evidence type="ECO:0000313" key="3">
    <source>
        <dbReference type="EMBL" id="ADO00504.1"/>
    </source>
</evidence>
<dbReference type="PROSITE" id="PS50089">
    <property type="entry name" value="ZF_RING_2"/>
    <property type="match status" value="1"/>
</dbReference>
<organismHost>
    <name type="scientific">Wiseana cervinata</name>
    <dbReference type="NCBI Taxonomy" id="107013"/>
</organismHost>
<organism evidence="3 4">
    <name type="scientific">Wiseana iridescent virus</name>
    <name type="common">WIV</name>
    <name type="synonym">Insect iridescent virus type 9</name>
    <dbReference type="NCBI Taxonomy" id="68347"/>
    <lineage>
        <taxon>Viruses</taxon>
        <taxon>Varidnaviria</taxon>
        <taxon>Bamfordvirae</taxon>
        <taxon>Nucleocytoviricota</taxon>
        <taxon>Megaviricetes</taxon>
        <taxon>Pimascovirales</taxon>
        <taxon>Pimascovirales incertae sedis</taxon>
        <taxon>Iridoviridae</taxon>
        <taxon>Betairidovirinae</taxon>
        <taxon>Chloriridovirus</taxon>
        <taxon>Chloriridovirus wiseana1</taxon>
        <taxon>Invertebrate iridescent virus 9</taxon>
    </lineage>
</organism>
<protein>
    <recommendedName>
        <fullName evidence="2">RING-type domain-containing protein</fullName>
    </recommendedName>
</protein>
<evidence type="ECO:0000256" key="1">
    <source>
        <dbReference type="PROSITE-ProRule" id="PRU00175"/>
    </source>
</evidence>
<accession>G0T5I6</accession>
<proteinExistence type="predicted"/>
<dbReference type="GO" id="GO:0008270">
    <property type="term" value="F:zinc ion binding"/>
    <property type="evidence" value="ECO:0007669"/>
    <property type="project" value="UniProtKB-KW"/>
</dbReference>
<feature type="domain" description="RING-type" evidence="2">
    <location>
        <begin position="186"/>
        <end position="221"/>
    </location>
</feature>
<dbReference type="GeneID" id="10963882"/>
<sequence length="234" mass="27502">MDSLSLLDRRNASQLRQFSVYLSEFQQCKFITPESTRQKKYWLLTAHQMLMEKNPQNPNEYINKIFSIIRWFTTNKIKICQNMQSRNTTTAFTIKIINDFVRNVTDTVIYLENRSRDHIEINKTDMIITNTRILQQFTNFPNTMNRLNFYPSPSNGDDFHTPSKPLFKPIKISDEEVTEETRGLECKVCTINKICIVLVGCGHTFCNECTTRFENKCATCRTPFTSSNKIRMYI</sequence>
<dbReference type="RefSeq" id="YP_004732943.1">
    <property type="nucleotide sequence ID" value="NC_015780.1"/>
</dbReference>
<dbReference type="Gene3D" id="3.30.40.10">
    <property type="entry name" value="Zinc/RING finger domain, C3HC4 (zinc finger)"/>
    <property type="match status" value="1"/>
</dbReference>
<dbReference type="Pfam" id="PF13920">
    <property type="entry name" value="zf-C3HC4_3"/>
    <property type="match status" value="1"/>
</dbReference>
<name>G0T5I6_IRV9</name>
<keyword evidence="1" id="KW-0862">Zinc</keyword>
<evidence type="ECO:0000259" key="2">
    <source>
        <dbReference type="PROSITE" id="PS50089"/>
    </source>
</evidence>